<name>A0A419SJ96_9BACL</name>
<comment type="caution">
    <text evidence="1">The sequence shown here is derived from an EMBL/GenBank/DDBJ whole genome shotgun (WGS) entry which is preliminary data.</text>
</comment>
<protein>
    <submittedName>
        <fullName evidence="1">Uncharacterized protein</fullName>
    </submittedName>
</protein>
<evidence type="ECO:0000313" key="1">
    <source>
        <dbReference type="EMBL" id="RKD24055.1"/>
    </source>
</evidence>
<dbReference type="RefSeq" id="WP_120189306.1">
    <property type="nucleotide sequence ID" value="NZ_MCHY01000008.1"/>
</dbReference>
<dbReference type="AlphaFoldDB" id="A0A419SJ96"/>
<accession>A0A419SJ96</accession>
<gene>
    <name evidence="1" type="ORF">BEP19_06505</name>
</gene>
<dbReference type="Proteomes" id="UP000284219">
    <property type="component" value="Unassembled WGS sequence"/>
</dbReference>
<dbReference type="EMBL" id="MCHY01000008">
    <property type="protein sequence ID" value="RKD24055.1"/>
    <property type="molecule type" value="Genomic_DNA"/>
</dbReference>
<keyword evidence="2" id="KW-1185">Reference proteome</keyword>
<dbReference type="OrthoDB" id="2677749at2"/>
<reference evidence="1 2" key="1">
    <citation type="submission" date="2016-08" db="EMBL/GenBank/DDBJ databases">
        <title>Novel Firmicute Genomes.</title>
        <authorList>
            <person name="Poppleton D.I."/>
            <person name="Gribaldo S."/>
        </authorList>
    </citation>
    <scope>NUCLEOTIDE SEQUENCE [LARGE SCALE GENOMIC DNA]</scope>
    <source>
        <strain evidence="1 2">RAOx-1</strain>
    </source>
</reference>
<proteinExistence type="predicted"/>
<evidence type="ECO:0000313" key="2">
    <source>
        <dbReference type="Proteomes" id="UP000284219"/>
    </source>
</evidence>
<sequence>MNTCEIYAVQRLIKRFDYDGAVEIMDLLNWKDSSIYWLVSSCQRSLNFNFAAAKSLTDLVSDHYFESNHALARYRDELPLLDEGRPFEIFNELADNIIIQLEREAYTDFLGRIFQIRELLFKYAVIRFKLKEEYVLRDRIYQKRAFEHRFKLRRGLLNGMKQILKTSGGRWGNIVNVLSGRKMNELMDIRHRTIVAHGIETVTYQDISRVYDSPESVLTDLYQVFTWLEIPIQEHKYKAVNQELIAIIVELSGAVANN</sequence>
<organism evidence="1 2">
    <name type="scientific">Ammoniphilus oxalaticus</name>
    <dbReference type="NCBI Taxonomy" id="66863"/>
    <lineage>
        <taxon>Bacteria</taxon>
        <taxon>Bacillati</taxon>
        <taxon>Bacillota</taxon>
        <taxon>Bacilli</taxon>
        <taxon>Bacillales</taxon>
        <taxon>Paenibacillaceae</taxon>
        <taxon>Aneurinibacillus group</taxon>
        <taxon>Ammoniphilus</taxon>
    </lineage>
</organism>